<evidence type="ECO:0008006" key="4">
    <source>
        <dbReference type="Google" id="ProtNLM"/>
    </source>
</evidence>
<evidence type="ECO:0000313" key="3">
    <source>
        <dbReference type="Proteomes" id="UP000587527"/>
    </source>
</evidence>
<dbReference type="RefSeq" id="WP_184843019.1">
    <property type="nucleotide sequence ID" value="NZ_JACHMN010000003.1"/>
</dbReference>
<keyword evidence="3" id="KW-1185">Reference proteome</keyword>
<gene>
    <name evidence="2" type="ORF">F4553_006247</name>
</gene>
<sequence length="225" mass="24414">MTDLIPQPVFPVYPGTSAITTCRFCGCTPAVDATFRGHRGLIILMSFLKTEGPFCRECGIATFRTMTSRTLVQGWWGWASFLITPFILLWNLFARMKVAKLEAPRPVHDRPHGPQLDAGRPVYLRPTIVGLLVPILVVGFVGSAIIAGINAKPEDNIGRCVSVSGGVESAELVDCDERNDGKVIGVADTEAGCPEAATHVLERYSVSRSGTRTRLDDGKVLCVQE</sequence>
<feature type="transmembrane region" description="Helical" evidence="1">
    <location>
        <begin position="75"/>
        <end position="93"/>
    </location>
</feature>
<keyword evidence="1" id="KW-1133">Transmembrane helix</keyword>
<name>A0A841C0Y5_9ACTN</name>
<proteinExistence type="predicted"/>
<keyword evidence="1" id="KW-0472">Membrane</keyword>
<comment type="caution">
    <text evidence="2">The sequence shown here is derived from an EMBL/GenBank/DDBJ whole genome shotgun (WGS) entry which is preliminary data.</text>
</comment>
<evidence type="ECO:0000256" key="1">
    <source>
        <dbReference type="SAM" id="Phobius"/>
    </source>
</evidence>
<dbReference type="Proteomes" id="UP000587527">
    <property type="component" value="Unassembled WGS sequence"/>
</dbReference>
<accession>A0A841C0Y5</accession>
<organism evidence="2 3">
    <name type="scientific">Allocatelliglobosispora scoriae</name>
    <dbReference type="NCBI Taxonomy" id="643052"/>
    <lineage>
        <taxon>Bacteria</taxon>
        <taxon>Bacillati</taxon>
        <taxon>Actinomycetota</taxon>
        <taxon>Actinomycetes</taxon>
        <taxon>Micromonosporales</taxon>
        <taxon>Micromonosporaceae</taxon>
        <taxon>Allocatelliglobosispora</taxon>
    </lineage>
</organism>
<evidence type="ECO:0000313" key="2">
    <source>
        <dbReference type="EMBL" id="MBB5872813.1"/>
    </source>
</evidence>
<dbReference type="EMBL" id="JACHMN010000003">
    <property type="protein sequence ID" value="MBB5872813.1"/>
    <property type="molecule type" value="Genomic_DNA"/>
</dbReference>
<feature type="transmembrane region" description="Helical" evidence="1">
    <location>
        <begin position="128"/>
        <end position="149"/>
    </location>
</feature>
<dbReference type="AlphaFoldDB" id="A0A841C0Y5"/>
<reference evidence="2 3" key="1">
    <citation type="submission" date="2020-08" db="EMBL/GenBank/DDBJ databases">
        <title>Sequencing the genomes of 1000 actinobacteria strains.</title>
        <authorList>
            <person name="Klenk H.-P."/>
        </authorList>
    </citation>
    <scope>NUCLEOTIDE SEQUENCE [LARGE SCALE GENOMIC DNA]</scope>
    <source>
        <strain evidence="2 3">DSM 45362</strain>
    </source>
</reference>
<keyword evidence="1" id="KW-0812">Transmembrane</keyword>
<protein>
    <recommendedName>
        <fullName evidence="4">Toxin-antitoxin system, toxin component</fullName>
    </recommendedName>
</protein>